<name>A0AC34RNN3_9BILA</name>
<evidence type="ECO:0000313" key="1">
    <source>
        <dbReference type="Proteomes" id="UP000887576"/>
    </source>
</evidence>
<dbReference type="WBParaSite" id="JU765_v2.g8624.t1">
    <property type="protein sequence ID" value="JU765_v2.g8624.t1"/>
    <property type="gene ID" value="JU765_v2.g8624"/>
</dbReference>
<proteinExistence type="predicted"/>
<evidence type="ECO:0000313" key="2">
    <source>
        <dbReference type="WBParaSite" id="JU765_v2.g8624.t1"/>
    </source>
</evidence>
<protein>
    <submittedName>
        <fullName evidence="2">Nucleoside diphosphate kinase</fullName>
    </submittedName>
</protein>
<dbReference type="Proteomes" id="UP000887576">
    <property type="component" value="Unplaced"/>
</dbReference>
<accession>A0AC34RNN3</accession>
<reference evidence="2" key="1">
    <citation type="submission" date="2022-11" db="UniProtKB">
        <authorList>
            <consortium name="WormBaseParasite"/>
        </authorList>
    </citation>
    <scope>IDENTIFICATION</scope>
</reference>
<organism evidence="1 2">
    <name type="scientific">Panagrolaimus sp. JU765</name>
    <dbReference type="NCBI Taxonomy" id="591449"/>
    <lineage>
        <taxon>Eukaryota</taxon>
        <taxon>Metazoa</taxon>
        <taxon>Ecdysozoa</taxon>
        <taxon>Nematoda</taxon>
        <taxon>Chromadorea</taxon>
        <taxon>Rhabditida</taxon>
        <taxon>Tylenchina</taxon>
        <taxon>Panagrolaimomorpha</taxon>
        <taxon>Panagrolaimoidea</taxon>
        <taxon>Panagrolaimidae</taxon>
        <taxon>Panagrolaimus</taxon>
    </lineage>
</organism>
<sequence length="194" mass="21774">MSPRTLAIIKPCAVSNPVILKMVGDVILSKHFKIARACRMQLNHDQAAQLYSCHVGKFFYERLLRHMTSGPCLAMQLETTDGSDPIRTWRAALGPSKLFGNFMAHSNIPPQKRCLRQRFAISDTRNCGHGSDSPEEVDREIVVFEPFMKNVEDPITLFELPKELQPTDLKSEPDAEFCNNLNGESKLATSTALK</sequence>